<dbReference type="PANTHER" id="PTHR24148:SF73">
    <property type="entry name" value="HET DOMAIN PROTEIN (AFU_ORTHOLOGUE AFUA_8G01020)"/>
    <property type="match status" value="1"/>
</dbReference>
<accession>A0ABR2XHG8</accession>
<dbReference type="PANTHER" id="PTHR24148">
    <property type="entry name" value="ANKYRIN REPEAT DOMAIN-CONTAINING PROTEIN 39 HOMOLOG-RELATED"/>
    <property type="match status" value="1"/>
</dbReference>
<comment type="caution">
    <text evidence="2">The sequence shown here is derived from an EMBL/GenBank/DDBJ whole genome shotgun (WGS) entry which is preliminary data.</text>
</comment>
<feature type="domain" description="Heterokaryon incompatibility" evidence="1">
    <location>
        <begin position="45"/>
        <end position="195"/>
    </location>
</feature>
<dbReference type="Pfam" id="PF26639">
    <property type="entry name" value="Het-6_barrel"/>
    <property type="match status" value="1"/>
</dbReference>
<evidence type="ECO:0000313" key="3">
    <source>
        <dbReference type="Proteomes" id="UP001465668"/>
    </source>
</evidence>
<proteinExistence type="predicted"/>
<sequence>MVQKATYAYHSIENNQFRLLRFVQDEKQASAVLETFSMEGPLPPYHALSYTWACEKMGFAKTYAVHIKDQVLPVLESLKLFVEAMNSKGDLLDGTWWWIDSICIDQDNLRERAQQVQLMQHIYRRAKPVVIWLGEESSDSNLAIDFIRFIDKISRKYSLEEVCAMVQKDHFSAQWVALTNFFSRKWWARIWTVQEFVLPPSISIWCGMRNVSRTAVCRSLRIADRCPSTGMKGTLAFNHGFNRRRAWALHKVVKNQGVQLHVSLLAYAAYFCCMDATDDRDRLYGLMALANDGSLFDVNYSLSTQEVYLRFTQAFIAHHKSLDIICFASVYDGPPGFLWPSWVPNWRKRETLVIPLMVSQSSNINIGNLRSAGALDCDEPLSYSASKNKEAAYEYQGATIIVRGVLVDSIDGLAGSANRELVQTSEWQTGAPAHCSGPQCSPTDIVTSVCNSLVLSRKDRYLQYAMPAVEFLRDFLRLCAPLITESRVSTPRELQDWFNRARSLQIGGNSFESILRSNQQAVNDLSGPVPNQNEMISDSFFGRFYDIIMRMSLRLMVSRNGRVGMVPEKANKGDLVCVLFGCSVPVLLRKSEHGDGFTLVGECFLDGCMNGSLLDQDGFAERTFCIR</sequence>
<keyword evidence="3" id="KW-1185">Reference proteome</keyword>
<dbReference type="EMBL" id="JARVKM010000053">
    <property type="protein sequence ID" value="KAK9773234.1"/>
    <property type="molecule type" value="Genomic_DNA"/>
</dbReference>
<organism evidence="2 3">
    <name type="scientific">Seiridium cardinale</name>
    <dbReference type="NCBI Taxonomy" id="138064"/>
    <lineage>
        <taxon>Eukaryota</taxon>
        <taxon>Fungi</taxon>
        <taxon>Dikarya</taxon>
        <taxon>Ascomycota</taxon>
        <taxon>Pezizomycotina</taxon>
        <taxon>Sordariomycetes</taxon>
        <taxon>Xylariomycetidae</taxon>
        <taxon>Amphisphaeriales</taxon>
        <taxon>Sporocadaceae</taxon>
        <taxon>Seiridium</taxon>
    </lineage>
</organism>
<protein>
    <submittedName>
        <fullName evidence="2">Heterokaryon incompatibility protein</fullName>
    </submittedName>
</protein>
<dbReference type="InterPro" id="IPR052895">
    <property type="entry name" value="HetReg/Transcr_Mod"/>
</dbReference>
<dbReference type="Proteomes" id="UP001465668">
    <property type="component" value="Unassembled WGS sequence"/>
</dbReference>
<name>A0ABR2XHG8_9PEZI</name>
<dbReference type="InterPro" id="IPR010730">
    <property type="entry name" value="HET"/>
</dbReference>
<gene>
    <name evidence="2" type="ORF">SCAR479_10151</name>
</gene>
<dbReference type="Pfam" id="PF06985">
    <property type="entry name" value="HET"/>
    <property type="match status" value="1"/>
</dbReference>
<evidence type="ECO:0000259" key="1">
    <source>
        <dbReference type="Pfam" id="PF06985"/>
    </source>
</evidence>
<evidence type="ECO:0000313" key="2">
    <source>
        <dbReference type="EMBL" id="KAK9773234.1"/>
    </source>
</evidence>
<reference evidence="2 3" key="1">
    <citation type="submission" date="2024-02" db="EMBL/GenBank/DDBJ databases">
        <title>First draft genome assembly of two strains of Seiridium cardinale.</title>
        <authorList>
            <person name="Emiliani G."/>
            <person name="Scali E."/>
        </authorList>
    </citation>
    <scope>NUCLEOTIDE SEQUENCE [LARGE SCALE GENOMIC DNA]</scope>
    <source>
        <strain evidence="2 3">BM-138-000479</strain>
    </source>
</reference>